<dbReference type="SMART" id="SM00267">
    <property type="entry name" value="GGDEF"/>
    <property type="match status" value="1"/>
</dbReference>
<accession>A0A4Z0CDA8</accession>
<evidence type="ECO:0000259" key="3">
    <source>
        <dbReference type="SMART" id="SM00267"/>
    </source>
</evidence>
<dbReference type="Gene3D" id="3.30.70.270">
    <property type="match status" value="1"/>
</dbReference>
<dbReference type="OrthoDB" id="8893711at2"/>
<evidence type="ECO:0000256" key="1">
    <source>
        <dbReference type="SAM" id="MobiDB-lite"/>
    </source>
</evidence>
<sequence length="387" mass="40654">MVSSVDGIDRENTMDNASQFGASHGTAAAPVLPAAWVTDSVRRLEPLLMAALAAAIASTAVFAGEGPSGLAAAALAPMLAAAWAKVWPARHQAGVAARSTLMVTAILLAALCASAGGTLLPTIWLGFAGLAYGVLLRGAWTTGLTVFAVAGWAGVELLAGRPLLEGLQGLALLVLAPQIAAVAGGAWLRRLDARREATRFDGVTGLFSRDGLCAAVDLLGSAGRPAAVAVFDCNDLLEIQRIYGTRIGRGMVSRVVRQLGLLAGERGFAARTGPAEFTVVLPGAGRERVLAAVQQAFGTPTRVEYDFRDSEIMVVPNVLIGIAGEGEDVGALQAALSRRLQWDRAYEERRLDYLRRERERHSRPAELAPHRSRPADDEDLPVLTAAV</sequence>
<name>A0A4Z0CDA8_9BURK</name>
<dbReference type="EMBL" id="SMLK01000001">
    <property type="protein sequence ID" value="TFZ08488.1"/>
    <property type="molecule type" value="Genomic_DNA"/>
</dbReference>
<gene>
    <name evidence="4" type="ORF">EZ216_04845</name>
</gene>
<dbReference type="InterPro" id="IPR000160">
    <property type="entry name" value="GGDEF_dom"/>
</dbReference>
<keyword evidence="2" id="KW-0472">Membrane</keyword>
<evidence type="ECO:0000256" key="2">
    <source>
        <dbReference type="SAM" id="Phobius"/>
    </source>
</evidence>
<dbReference type="Proteomes" id="UP000297839">
    <property type="component" value="Unassembled WGS sequence"/>
</dbReference>
<dbReference type="InterPro" id="IPR043128">
    <property type="entry name" value="Rev_trsase/Diguanyl_cyclase"/>
</dbReference>
<comment type="caution">
    <text evidence="4">The sequence shown here is derived from an EMBL/GenBank/DDBJ whole genome shotgun (WGS) entry which is preliminary data.</text>
</comment>
<dbReference type="InterPro" id="IPR029787">
    <property type="entry name" value="Nucleotide_cyclase"/>
</dbReference>
<feature type="domain" description="GGDEF" evidence="3">
    <location>
        <begin position="188"/>
        <end position="356"/>
    </location>
</feature>
<feature type="transmembrane region" description="Helical" evidence="2">
    <location>
        <begin position="170"/>
        <end position="188"/>
    </location>
</feature>
<keyword evidence="5" id="KW-1185">Reference proteome</keyword>
<evidence type="ECO:0000313" key="5">
    <source>
        <dbReference type="Proteomes" id="UP000297839"/>
    </source>
</evidence>
<evidence type="ECO:0000313" key="4">
    <source>
        <dbReference type="EMBL" id="TFZ08488.1"/>
    </source>
</evidence>
<feature type="region of interest" description="Disordered" evidence="1">
    <location>
        <begin position="357"/>
        <end position="387"/>
    </location>
</feature>
<feature type="transmembrane region" description="Helical" evidence="2">
    <location>
        <begin position="47"/>
        <end position="64"/>
    </location>
</feature>
<dbReference type="Pfam" id="PF00990">
    <property type="entry name" value="GGDEF"/>
    <property type="match status" value="1"/>
</dbReference>
<keyword evidence="2" id="KW-0812">Transmembrane</keyword>
<dbReference type="AlphaFoldDB" id="A0A4Z0CDA8"/>
<feature type="transmembrane region" description="Helical" evidence="2">
    <location>
        <begin position="139"/>
        <end position="158"/>
    </location>
</feature>
<proteinExistence type="predicted"/>
<protein>
    <submittedName>
        <fullName evidence="4">GGDEF domain-containing protein</fullName>
    </submittedName>
</protein>
<keyword evidence="2" id="KW-1133">Transmembrane helix</keyword>
<feature type="transmembrane region" description="Helical" evidence="2">
    <location>
        <begin position="100"/>
        <end position="127"/>
    </location>
</feature>
<reference evidence="4 5" key="1">
    <citation type="submission" date="2019-03" db="EMBL/GenBank/DDBJ databases">
        <title>Ramlibacter sp. 18x22-1, whole genome shotgun sequence.</title>
        <authorList>
            <person name="Zhang X."/>
            <person name="Feng G."/>
            <person name="Zhu H."/>
        </authorList>
    </citation>
    <scope>NUCLEOTIDE SEQUENCE [LARGE SCALE GENOMIC DNA]</scope>
    <source>
        <strain evidence="4 5">18x22-1</strain>
    </source>
</reference>
<dbReference type="SUPFAM" id="SSF55073">
    <property type="entry name" value="Nucleotide cyclase"/>
    <property type="match status" value="1"/>
</dbReference>
<organism evidence="4 5">
    <name type="scientific">Ramlibacter humi</name>
    <dbReference type="NCBI Taxonomy" id="2530451"/>
    <lineage>
        <taxon>Bacteria</taxon>
        <taxon>Pseudomonadati</taxon>
        <taxon>Pseudomonadota</taxon>
        <taxon>Betaproteobacteria</taxon>
        <taxon>Burkholderiales</taxon>
        <taxon>Comamonadaceae</taxon>
        <taxon>Ramlibacter</taxon>
    </lineage>
</organism>